<dbReference type="PANTHER" id="PTHR24115:SF344">
    <property type="entry name" value="KINESIN-LIKE PROTEIN KIF28P"/>
    <property type="match status" value="1"/>
</dbReference>
<dbReference type="SUPFAM" id="SSF52540">
    <property type="entry name" value="P-loop containing nucleoside triphosphate hydrolases"/>
    <property type="match status" value="1"/>
</dbReference>
<comment type="caution">
    <text evidence="5">Lacks conserved residue(s) required for the propagation of feature annotation.</text>
</comment>
<name>A0A820KMR1_9BILA</name>
<dbReference type="PROSITE" id="PS00411">
    <property type="entry name" value="KINESIN_MOTOR_1"/>
    <property type="match status" value="1"/>
</dbReference>
<dbReference type="InterPro" id="IPR027640">
    <property type="entry name" value="Kinesin-like_fam"/>
</dbReference>
<dbReference type="InterPro" id="IPR001752">
    <property type="entry name" value="Kinesin_motor_dom"/>
</dbReference>
<evidence type="ECO:0000256" key="4">
    <source>
        <dbReference type="ARBA" id="ARBA00023212"/>
    </source>
</evidence>
<keyword evidence="4" id="KW-0963">Cytoplasm</keyword>
<evidence type="ECO:0000256" key="5">
    <source>
        <dbReference type="PROSITE-ProRule" id="PRU00283"/>
    </source>
</evidence>
<feature type="non-terminal residue" evidence="7">
    <location>
        <position position="1"/>
    </location>
</feature>
<accession>A0A820KMR1</accession>
<evidence type="ECO:0000256" key="1">
    <source>
        <dbReference type="ARBA" id="ARBA00004245"/>
    </source>
</evidence>
<evidence type="ECO:0000256" key="3">
    <source>
        <dbReference type="ARBA" id="ARBA00022840"/>
    </source>
</evidence>
<gene>
    <name evidence="7" type="ORF">OXD698_LOCUS48556</name>
</gene>
<dbReference type="GO" id="GO:0047496">
    <property type="term" value="P:vesicle transport along microtubule"/>
    <property type="evidence" value="ECO:0007669"/>
    <property type="project" value="TreeGrafter"/>
</dbReference>
<dbReference type="InterPro" id="IPR036961">
    <property type="entry name" value="Kinesin_motor_dom_sf"/>
</dbReference>
<keyword evidence="4" id="KW-0206">Cytoskeleton</keyword>
<comment type="similarity">
    <text evidence="5">Belongs to the TRAFAC class myosin-kinesin ATPase superfamily. Kinesin family.</text>
</comment>
<dbReference type="GO" id="GO:0003777">
    <property type="term" value="F:microtubule motor activity"/>
    <property type="evidence" value="ECO:0007669"/>
    <property type="project" value="InterPro"/>
</dbReference>
<evidence type="ECO:0000313" key="7">
    <source>
        <dbReference type="EMBL" id="CAF4347009.1"/>
    </source>
</evidence>
<dbReference type="InterPro" id="IPR027417">
    <property type="entry name" value="P-loop_NTPase"/>
</dbReference>
<dbReference type="GO" id="GO:0005524">
    <property type="term" value="F:ATP binding"/>
    <property type="evidence" value="ECO:0007669"/>
    <property type="project" value="UniProtKB-KW"/>
</dbReference>
<dbReference type="PRINTS" id="PR00380">
    <property type="entry name" value="KINESINHEAVY"/>
</dbReference>
<organism evidence="7 8">
    <name type="scientific">Adineta steineri</name>
    <dbReference type="NCBI Taxonomy" id="433720"/>
    <lineage>
        <taxon>Eukaryota</taxon>
        <taxon>Metazoa</taxon>
        <taxon>Spiralia</taxon>
        <taxon>Gnathifera</taxon>
        <taxon>Rotifera</taxon>
        <taxon>Eurotatoria</taxon>
        <taxon>Bdelloidea</taxon>
        <taxon>Adinetida</taxon>
        <taxon>Adinetidae</taxon>
        <taxon>Adineta</taxon>
    </lineage>
</organism>
<sequence>NFEVALSMLEVYNEQVRDLLTKEFPKGGLAVRQHPTSGHFYPQGLRIVPVGSYTDIEHRINEGTENRTIAATNMNITSSRAHTIVTIYFNQIIKNDLGETKKTSVINLVDLAGSERISNTGVTGDRLKESTNINRSLSALGNVISALVDISSGVKRKIVVPYRDSILTKLLQN</sequence>
<evidence type="ECO:0000259" key="6">
    <source>
        <dbReference type="PROSITE" id="PS50067"/>
    </source>
</evidence>
<dbReference type="AlphaFoldDB" id="A0A820KMR1"/>
<dbReference type="GO" id="GO:0005871">
    <property type="term" value="C:kinesin complex"/>
    <property type="evidence" value="ECO:0007669"/>
    <property type="project" value="TreeGrafter"/>
</dbReference>
<keyword evidence="3" id="KW-0067">ATP-binding</keyword>
<dbReference type="GO" id="GO:0005874">
    <property type="term" value="C:microtubule"/>
    <property type="evidence" value="ECO:0007669"/>
    <property type="project" value="TreeGrafter"/>
</dbReference>
<protein>
    <recommendedName>
        <fullName evidence="6">Kinesin motor domain-containing protein</fullName>
    </recommendedName>
</protein>
<proteinExistence type="inferred from homology"/>
<dbReference type="PROSITE" id="PS50067">
    <property type="entry name" value="KINESIN_MOTOR_2"/>
    <property type="match status" value="1"/>
</dbReference>
<dbReference type="InterPro" id="IPR019821">
    <property type="entry name" value="Kinesin_motor_CS"/>
</dbReference>
<dbReference type="GO" id="GO:0016887">
    <property type="term" value="F:ATP hydrolysis activity"/>
    <property type="evidence" value="ECO:0007669"/>
    <property type="project" value="TreeGrafter"/>
</dbReference>
<keyword evidence="2" id="KW-0547">Nucleotide-binding</keyword>
<dbReference type="SMART" id="SM00129">
    <property type="entry name" value="KISc"/>
    <property type="match status" value="1"/>
</dbReference>
<dbReference type="GO" id="GO:0008017">
    <property type="term" value="F:microtubule binding"/>
    <property type="evidence" value="ECO:0007669"/>
    <property type="project" value="InterPro"/>
</dbReference>
<dbReference type="Gene3D" id="3.40.850.10">
    <property type="entry name" value="Kinesin motor domain"/>
    <property type="match status" value="1"/>
</dbReference>
<dbReference type="EMBL" id="CAJOAZ010020521">
    <property type="protein sequence ID" value="CAF4347009.1"/>
    <property type="molecule type" value="Genomic_DNA"/>
</dbReference>
<evidence type="ECO:0000256" key="2">
    <source>
        <dbReference type="ARBA" id="ARBA00022741"/>
    </source>
</evidence>
<comment type="subcellular location">
    <subcellularLocation>
        <location evidence="1">Cytoplasm</location>
        <location evidence="1">Cytoskeleton</location>
    </subcellularLocation>
</comment>
<dbReference type="Pfam" id="PF00225">
    <property type="entry name" value="Kinesin"/>
    <property type="match status" value="1"/>
</dbReference>
<dbReference type="PANTHER" id="PTHR24115">
    <property type="entry name" value="KINESIN-RELATED"/>
    <property type="match status" value="1"/>
</dbReference>
<evidence type="ECO:0000313" key="8">
    <source>
        <dbReference type="Proteomes" id="UP000663844"/>
    </source>
</evidence>
<reference evidence="7" key="1">
    <citation type="submission" date="2021-02" db="EMBL/GenBank/DDBJ databases">
        <authorList>
            <person name="Nowell W R."/>
        </authorList>
    </citation>
    <scope>NUCLEOTIDE SEQUENCE</scope>
</reference>
<dbReference type="Proteomes" id="UP000663844">
    <property type="component" value="Unassembled WGS sequence"/>
</dbReference>
<feature type="non-terminal residue" evidence="7">
    <location>
        <position position="173"/>
    </location>
</feature>
<feature type="domain" description="Kinesin motor" evidence="6">
    <location>
        <begin position="1"/>
        <end position="173"/>
    </location>
</feature>
<comment type="caution">
    <text evidence="7">The sequence shown here is derived from an EMBL/GenBank/DDBJ whole genome shotgun (WGS) entry which is preliminary data.</text>
</comment>